<reference evidence="5" key="1">
    <citation type="submission" date="2025-08" db="UniProtKB">
        <authorList>
            <consortium name="RefSeq"/>
        </authorList>
    </citation>
    <scope>IDENTIFICATION</scope>
</reference>
<keyword evidence="2" id="KW-0732">Signal</keyword>
<gene>
    <name evidence="5" type="primary">NFAM1</name>
</gene>
<dbReference type="InParanoid" id="A0A6P7WJ10"/>
<dbReference type="PANTHER" id="PTHR35680">
    <property type="entry name" value="NFAT ACTIVATION MOLECULE 1"/>
    <property type="match status" value="1"/>
</dbReference>
<dbReference type="CTD" id="150372"/>
<evidence type="ECO:0000256" key="2">
    <source>
        <dbReference type="SAM" id="SignalP"/>
    </source>
</evidence>
<evidence type="ECO:0000256" key="1">
    <source>
        <dbReference type="SAM" id="MobiDB-lite"/>
    </source>
</evidence>
<dbReference type="GeneID" id="115457813"/>
<dbReference type="InterPro" id="IPR033549">
    <property type="entry name" value="NFAM1"/>
</dbReference>
<dbReference type="Pfam" id="PF25830">
    <property type="entry name" value="Ig_NFAM1"/>
    <property type="match status" value="1"/>
</dbReference>
<dbReference type="GO" id="GO:0001819">
    <property type="term" value="P:positive regulation of cytokine production"/>
    <property type="evidence" value="ECO:0007669"/>
    <property type="project" value="InterPro"/>
</dbReference>
<dbReference type="AlphaFoldDB" id="A0A6P7WJ10"/>
<name>A0A6P7WJ10_9AMPH</name>
<evidence type="ECO:0000313" key="5">
    <source>
        <dbReference type="RefSeq" id="XP_030043292.1"/>
    </source>
</evidence>
<evidence type="ECO:0000259" key="3">
    <source>
        <dbReference type="Pfam" id="PF25830"/>
    </source>
</evidence>
<dbReference type="GO" id="GO:0045577">
    <property type="term" value="P:regulation of B cell differentiation"/>
    <property type="evidence" value="ECO:0007669"/>
    <property type="project" value="InterPro"/>
</dbReference>
<evidence type="ECO:0000313" key="4">
    <source>
        <dbReference type="Proteomes" id="UP000515156"/>
    </source>
</evidence>
<dbReference type="InterPro" id="IPR057883">
    <property type="entry name" value="Ig_NFAM1"/>
</dbReference>
<feature type="domain" description="NFAM1 Ig-like" evidence="3">
    <location>
        <begin position="31"/>
        <end position="127"/>
    </location>
</feature>
<dbReference type="FunCoup" id="A0A6P7WJ10">
    <property type="interactions" value="49"/>
</dbReference>
<dbReference type="GO" id="GO:0004888">
    <property type="term" value="F:transmembrane signaling receptor activity"/>
    <property type="evidence" value="ECO:0007669"/>
    <property type="project" value="InterPro"/>
</dbReference>
<proteinExistence type="predicted"/>
<dbReference type="RefSeq" id="XP_030043292.1">
    <property type="nucleotide sequence ID" value="XM_030187432.1"/>
</dbReference>
<dbReference type="OrthoDB" id="9898104at2759"/>
<dbReference type="GO" id="GO:0050861">
    <property type="term" value="P:positive regulation of B cell receptor signaling pathway"/>
    <property type="evidence" value="ECO:0007669"/>
    <property type="project" value="InterPro"/>
</dbReference>
<dbReference type="KEGG" id="muo:115457813"/>
<feature type="chain" id="PRO_5027685119" evidence="2">
    <location>
        <begin position="23"/>
        <end position="290"/>
    </location>
</feature>
<dbReference type="Proteomes" id="UP000515156">
    <property type="component" value="Chromosome 14"/>
</dbReference>
<dbReference type="PANTHER" id="PTHR35680:SF1">
    <property type="entry name" value="NFAT ACTIVATION MOLECULE 1"/>
    <property type="match status" value="1"/>
</dbReference>
<dbReference type="GO" id="GO:0050853">
    <property type="term" value="P:B cell receptor signaling pathway"/>
    <property type="evidence" value="ECO:0007669"/>
    <property type="project" value="TreeGrafter"/>
</dbReference>
<protein>
    <submittedName>
        <fullName evidence="5">NFAT activation molecule 1 isoform X1</fullName>
    </submittedName>
</protein>
<sequence>MITVSGPTLLQLLLLGGLQCRGDRITSVTQWPPFQVTLTNRPVNINCNITCMNSPECANFTLNFYKLDSEGKEVPLAGYPKNIHPAVNTTACSVAFLWDSSVQDTYYCSATWQSESKKGGGTFIDIRDEGYRLLQEGYWSLHFCLIAISSILVVLGCAETVALLLWKKKGYPLWSHEKSDQKDTCQQEVTPCTSRTVETCRASDIYTSLQPCQANIYDVIEEGACAQPKKKDLPGPNRCDPDVEYFRKNKKVNVHLGTKKRKKRNKQAVHTIPKSASDSASNFDDVYENL</sequence>
<feature type="signal peptide" evidence="2">
    <location>
        <begin position="1"/>
        <end position="22"/>
    </location>
</feature>
<accession>A0A6P7WJ10</accession>
<feature type="region of interest" description="Disordered" evidence="1">
    <location>
        <begin position="259"/>
        <end position="290"/>
    </location>
</feature>
<dbReference type="GO" id="GO:0045121">
    <property type="term" value="C:membrane raft"/>
    <property type="evidence" value="ECO:0007669"/>
    <property type="project" value="TreeGrafter"/>
</dbReference>
<keyword evidence="4" id="KW-1185">Reference proteome</keyword>
<organism evidence="4 5">
    <name type="scientific">Microcaecilia unicolor</name>
    <dbReference type="NCBI Taxonomy" id="1415580"/>
    <lineage>
        <taxon>Eukaryota</taxon>
        <taxon>Metazoa</taxon>
        <taxon>Chordata</taxon>
        <taxon>Craniata</taxon>
        <taxon>Vertebrata</taxon>
        <taxon>Euteleostomi</taxon>
        <taxon>Amphibia</taxon>
        <taxon>Gymnophiona</taxon>
        <taxon>Siphonopidae</taxon>
        <taxon>Microcaecilia</taxon>
    </lineage>
</organism>